<dbReference type="EMBL" id="DVOO01000007">
    <property type="protein sequence ID" value="HIV24529.1"/>
    <property type="molecule type" value="Genomic_DNA"/>
</dbReference>
<dbReference type="SUPFAM" id="SSF50249">
    <property type="entry name" value="Nucleic acid-binding proteins"/>
    <property type="match status" value="1"/>
</dbReference>
<dbReference type="NCBIfam" id="TIGR00613">
    <property type="entry name" value="reco"/>
    <property type="match status" value="1"/>
</dbReference>
<keyword evidence="1 4" id="KW-0227">DNA damage</keyword>
<name>A0A9D1P2I0_9FIRM</name>
<comment type="similarity">
    <text evidence="4">Belongs to the RecO family.</text>
</comment>
<reference evidence="6" key="1">
    <citation type="submission" date="2020-10" db="EMBL/GenBank/DDBJ databases">
        <authorList>
            <person name="Gilroy R."/>
        </authorList>
    </citation>
    <scope>NUCLEOTIDE SEQUENCE</scope>
    <source>
        <strain evidence="6">CHK188-20938</strain>
    </source>
</reference>
<dbReference type="AlphaFoldDB" id="A0A9D1P2I0"/>
<dbReference type="InterPro" id="IPR037278">
    <property type="entry name" value="ARFGAP/RecO"/>
</dbReference>
<dbReference type="SUPFAM" id="SSF57863">
    <property type="entry name" value="ArfGap/RecO-like zinc finger"/>
    <property type="match status" value="1"/>
</dbReference>
<keyword evidence="2 4" id="KW-0233">DNA recombination</keyword>
<dbReference type="GO" id="GO:0006310">
    <property type="term" value="P:DNA recombination"/>
    <property type="evidence" value="ECO:0007669"/>
    <property type="project" value="UniProtKB-UniRule"/>
</dbReference>
<evidence type="ECO:0000313" key="7">
    <source>
        <dbReference type="Proteomes" id="UP000824169"/>
    </source>
</evidence>
<evidence type="ECO:0000256" key="2">
    <source>
        <dbReference type="ARBA" id="ARBA00023172"/>
    </source>
</evidence>
<dbReference type="GO" id="GO:0006302">
    <property type="term" value="P:double-strand break repair"/>
    <property type="evidence" value="ECO:0007669"/>
    <property type="project" value="TreeGrafter"/>
</dbReference>
<comment type="function">
    <text evidence="4">Involved in DNA repair and RecF pathway recombination.</text>
</comment>
<evidence type="ECO:0000313" key="6">
    <source>
        <dbReference type="EMBL" id="HIV24529.1"/>
    </source>
</evidence>
<evidence type="ECO:0000256" key="1">
    <source>
        <dbReference type="ARBA" id="ARBA00022763"/>
    </source>
</evidence>
<organism evidence="6 7">
    <name type="scientific">Candidatus Scatomonas pullistercoris</name>
    <dbReference type="NCBI Taxonomy" id="2840920"/>
    <lineage>
        <taxon>Bacteria</taxon>
        <taxon>Bacillati</taxon>
        <taxon>Bacillota</taxon>
        <taxon>Clostridia</taxon>
        <taxon>Lachnospirales</taxon>
        <taxon>Lachnospiraceae</taxon>
        <taxon>Lachnospiraceae incertae sedis</taxon>
        <taxon>Candidatus Scatomonas</taxon>
    </lineage>
</organism>
<evidence type="ECO:0000256" key="4">
    <source>
        <dbReference type="HAMAP-Rule" id="MF_00201"/>
    </source>
</evidence>
<dbReference type="InterPro" id="IPR022572">
    <property type="entry name" value="DNA_rep/recomb_RecO_N"/>
</dbReference>
<evidence type="ECO:0000256" key="3">
    <source>
        <dbReference type="ARBA" id="ARBA00023204"/>
    </source>
</evidence>
<dbReference type="Pfam" id="PF02565">
    <property type="entry name" value="RecO_C"/>
    <property type="match status" value="1"/>
</dbReference>
<dbReference type="GO" id="GO:0043590">
    <property type="term" value="C:bacterial nucleoid"/>
    <property type="evidence" value="ECO:0007669"/>
    <property type="project" value="TreeGrafter"/>
</dbReference>
<dbReference type="Pfam" id="PF11967">
    <property type="entry name" value="RecO_N"/>
    <property type="match status" value="1"/>
</dbReference>
<proteinExistence type="inferred from homology"/>
<dbReference type="InterPro" id="IPR012340">
    <property type="entry name" value="NA-bd_OB-fold"/>
</dbReference>
<dbReference type="PANTHER" id="PTHR33991:SF1">
    <property type="entry name" value="DNA REPAIR PROTEIN RECO"/>
    <property type="match status" value="1"/>
</dbReference>
<accession>A0A9D1P2I0</accession>
<sequence>MSETVKVAGMVLQAMPVGDYDKRLVLLTRERGKITAFARGARRPTSSLLAVSNPFVMGEFSLIEGRSSYSLLQASVKQYFTELAMAQPEVYYGFYFLEFADYYGREGLDETAMLNLLYLSVKALLNPNLDNRLVRRIYELRAMTINGEYAPDEREMSPETLYVCRYVMTAPLQKLFTFSVTPEVLSELESVVDRHRKRVVDRRMKSLEVLETFLT</sequence>
<keyword evidence="3 4" id="KW-0234">DNA repair</keyword>
<dbReference type="InterPro" id="IPR003717">
    <property type="entry name" value="RecO"/>
</dbReference>
<dbReference type="Gene3D" id="2.40.50.140">
    <property type="entry name" value="Nucleic acid-binding proteins"/>
    <property type="match status" value="1"/>
</dbReference>
<gene>
    <name evidence="4 6" type="primary">recO</name>
    <name evidence="6" type="ORF">IAB71_01890</name>
</gene>
<dbReference type="HAMAP" id="MF_00201">
    <property type="entry name" value="RecO"/>
    <property type="match status" value="1"/>
</dbReference>
<evidence type="ECO:0000259" key="5">
    <source>
        <dbReference type="Pfam" id="PF11967"/>
    </source>
</evidence>
<protein>
    <recommendedName>
        <fullName evidence="4">DNA repair protein RecO</fullName>
    </recommendedName>
    <alternativeName>
        <fullName evidence="4">Recombination protein O</fullName>
    </alternativeName>
</protein>
<dbReference type="Proteomes" id="UP000824169">
    <property type="component" value="Unassembled WGS sequence"/>
</dbReference>
<comment type="caution">
    <text evidence="6">The sequence shown here is derived from an EMBL/GenBank/DDBJ whole genome shotgun (WGS) entry which is preliminary data.</text>
</comment>
<reference evidence="6" key="2">
    <citation type="journal article" date="2021" name="PeerJ">
        <title>Extensive microbial diversity within the chicken gut microbiome revealed by metagenomics and culture.</title>
        <authorList>
            <person name="Gilroy R."/>
            <person name="Ravi A."/>
            <person name="Getino M."/>
            <person name="Pursley I."/>
            <person name="Horton D.L."/>
            <person name="Alikhan N.F."/>
            <person name="Baker D."/>
            <person name="Gharbi K."/>
            <person name="Hall N."/>
            <person name="Watson M."/>
            <person name="Adriaenssens E.M."/>
            <person name="Foster-Nyarko E."/>
            <person name="Jarju S."/>
            <person name="Secka A."/>
            <person name="Antonio M."/>
            <person name="Oren A."/>
            <person name="Chaudhuri R.R."/>
            <person name="La Ragione R."/>
            <person name="Hildebrand F."/>
            <person name="Pallen M.J."/>
        </authorList>
    </citation>
    <scope>NUCLEOTIDE SEQUENCE</scope>
    <source>
        <strain evidence="6">CHK188-20938</strain>
    </source>
</reference>
<feature type="domain" description="DNA replication/recombination mediator RecO N-terminal" evidence="5">
    <location>
        <begin position="1"/>
        <end position="80"/>
    </location>
</feature>
<dbReference type="PANTHER" id="PTHR33991">
    <property type="entry name" value="DNA REPAIR PROTEIN RECO"/>
    <property type="match status" value="1"/>
</dbReference>